<evidence type="ECO:0000313" key="6">
    <source>
        <dbReference type="Proteomes" id="UP000016927"/>
    </source>
</evidence>
<dbReference type="PANTHER" id="PTHR11079:SF149">
    <property type="entry name" value="TRNA-SPECIFIC ADENOSINE DEAMINASE 2"/>
    <property type="match status" value="1"/>
</dbReference>
<dbReference type="Proteomes" id="UP000016927">
    <property type="component" value="Unassembled WGS sequence"/>
</dbReference>
<dbReference type="OMA" id="LVHNDQI"/>
<dbReference type="CDD" id="cd01285">
    <property type="entry name" value="nucleoside_deaminase"/>
    <property type="match status" value="1"/>
</dbReference>
<dbReference type="PROSITE" id="PS51747">
    <property type="entry name" value="CYT_DCMP_DEAMINASES_2"/>
    <property type="match status" value="1"/>
</dbReference>
<dbReference type="SUPFAM" id="SSF53927">
    <property type="entry name" value="Cytidine deaminase-like"/>
    <property type="match status" value="1"/>
</dbReference>
<proteinExistence type="predicted"/>
<evidence type="ECO:0000256" key="3">
    <source>
        <dbReference type="ARBA" id="ARBA00022833"/>
    </source>
</evidence>
<gene>
    <name evidence="5" type="primary">ADAT2</name>
    <name evidence="5" type="ORF">NBO_24g0007</name>
</gene>
<dbReference type="InterPro" id="IPR016192">
    <property type="entry name" value="APOBEC/CMP_deaminase_Zn-bd"/>
</dbReference>
<keyword evidence="3" id="KW-0862">Zinc</keyword>
<dbReference type="STRING" id="578461.R0KUM7"/>
<dbReference type="InterPro" id="IPR016193">
    <property type="entry name" value="Cytidine_deaminase-like"/>
</dbReference>
<dbReference type="HOGENOM" id="CLU_025810_8_2_1"/>
<name>R0KUM7_NOSB1</name>
<dbReference type="VEuPathDB" id="MicrosporidiaDB:NBO_24g0007"/>
<keyword evidence="2" id="KW-0378">Hydrolase</keyword>
<dbReference type="Pfam" id="PF00383">
    <property type="entry name" value="dCMP_cyt_deam_1"/>
    <property type="match status" value="1"/>
</dbReference>
<dbReference type="EMBL" id="KB908932">
    <property type="protein sequence ID" value="EOB14561.1"/>
    <property type="molecule type" value="Genomic_DNA"/>
</dbReference>
<feature type="domain" description="CMP/dCMP-type deaminase" evidence="4">
    <location>
        <begin position="1"/>
        <end position="130"/>
    </location>
</feature>
<reference evidence="5 6" key="1">
    <citation type="journal article" date="2013" name="BMC Genomics">
        <title>Comparative genomics of parasitic silkworm microsporidia reveal an association between genome expansion and host adaptation.</title>
        <authorList>
            <person name="Pan G."/>
            <person name="Xu J."/>
            <person name="Li T."/>
            <person name="Xia Q."/>
            <person name="Liu S.L."/>
            <person name="Zhang G."/>
            <person name="Li S."/>
            <person name="Li C."/>
            <person name="Liu H."/>
            <person name="Yang L."/>
            <person name="Liu T."/>
            <person name="Zhang X."/>
            <person name="Wu Z."/>
            <person name="Fan W."/>
            <person name="Dang X."/>
            <person name="Xiang H."/>
            <person name="Tao M."/>
            <person name="Li Y."/>
            <person name="Hu J."/>
            <person name="Li Z."/>
            <person name="Lin L."/>
            <person name="Luo J."/>
            <person name="Geng L."/>
            <person name="Wang L."/>
            <person name="Long M."/>
            <person name="Wan Y."/>
            <person name="He N."/>
            <person name="Zhang Z."/>
            <person name="Lu C."/>
            <person name="Keeling P.J."/>
            <person name="Wang J."/>
            <person name="Xiang Z."/>
            <person name="Zhou Z."/>
        </authorList>
    </citation>
    <scope>NUCLEOTIDE SEQUENCE [LARGE SCALE GENOMIC DNA]</scope>
    <source>
        <strain evidence="6">CQ1 / CVCC 102059</strain>
    </source>
</reference>
<dbReference type="GO" id="GO:0002100">
    <property type="term" value="P:tRNA wobble adenosine to inosine editing"/>
    <property type="evidence" value="ECO:0007669"/>
    <property type="project" value="TreeGrafter"/>
</dbReference>
<evidence type="ECO:0000259" key="4">
    <source>
        <dbReference type="PROSITE" id="PS51747"/>
    </source>
</evidence>
<dbReference type="GO" id="GO:0008270">
    <property type="term" value="F:zinc ion binding"/>
    <property type="evidence" value="ECO:0007669"/>
    <property type="project" value="InterPro"/>
</dbReference>
<dbReference type="GO" id="GO:0052717">
    <property type="term" value="F:tRNA-specific adenosine-34 deaminase activity"/>
    <property type="evidence" value="ECO:0007669"/>
    <property type="project" value="TreeGrafter"/>
</dbReference>
<keyword evidence="6" id="KW-1185">Reference proteome</keyword>
<dbReference type="PROSITE" id="PS00903">
    <property type="entry name" value="CYT_DCMP_DEAMINASES_1"/>
    <property type="match status" value="1"/>
</dbReference>
<organism evidence="5 6">
    <name type="scientific">Nosema bombycis (strain CQ1 / CVCC 102059)</name>
    <name type="common">Microsporidian parasite</name>
    <name type="synonym">Pebrine of silkworm</name>
    <dbReference type="NCBI Taxonomy" id="578461"/>
    <lineage>
        <taxon>Eukaryota</taxon>
        <taxon>Fungi</taxon>
        <taxon>Fungi incertae sedis</taxon>
        <taxon>Microsporidia</taxon>
        <taxon>Nosematidae</taxon>
        <taxon>Nosema</taxon>
    </lineage>
</organism>
<dbReference type="InterPro" id="IPR002125">
    <property type="entry name" value="CMP_dCMP_dom"/>
</dbReference>
<sequence length="151" mass="17594">MHKFFLEEAYKEAKKALKEQEVPVGCVIVRNNKILSRSHNLTNKLHDPLAHAEINGLRELLQITDDLTFYITCEPCIMCLGILNRIKARIYYGCKNIIFGGITILETPSDSHFIEDKRCYEILQKFYSNENEFAPEEKRKKKNNRNNCVSL</sequence>
<dbReference type="OrthoDB" id="1701769at2759"/>
<dbReference type="AlphaFoldDB" id="R0KUM7"/>
<evidence type="ECO:0000256" key="1">
    <source>
        <dbReference type="ARBA" id="ARBA00022723"/>
    </source>
</evidence>
<keyword evidence="1" id="KW-0479">Metal-binding</keyword>
<protein>
    <submittedName>
        <fullName evidence="5">tRNA-specific adenosine deaminase 2</fullName>
    </submittedName>
</protein>
<dbReference type="PANTHER" id="PTHR11079">
    <property type="entry name" value="CYTOSINE DEAMINASE FAMILY MEMBER"/>
    <property type="match status" value="1"/>
</dbReference>
<dbReference type="Gene3D" id="3.40.140.10">
    <property type="entry name" value="Cytidine Deaminase, domain 2"/>
    <property type="match status" value="1"/>
</dbReference>
<evidence type="ECO:0000256" key="2">
    <source>
        <dbReference type="ARBA" id="ARBA00022801"/>
    </source>
</evidence>
<evidence type="ECO:0000313" key="5">
    <source>
        <dbReference type="EMBL" id="EOB14561.1"/>
    </source>
</evidence>
<accession>R0KUM7</accession>